<name>A0ABS6IGU1_9HYPH</name>
<feature type="domain" description="UspA" evidence="1">
    <location>
        <begin position="219"/>
        <end position="270"/>
    </location>
</feature>
<dbReference type="Pfam" id="PF00582">
    <property type="entry name" value="Usp"/>
    <property type="match status" value="1"/>
</dbReference>
<gene>
    <name evidence="2" type="ORF">KQ910_04785</name>
</gene>
<evidence type="ECO:0000313" key="2">
    <source>
        <dbReference type="EMBL" id="MBU8873064.1"/>
    </source>
</evidence>
<evidence type="ECO:0000259" key="1">
    <source>
        <dbReference type="Pfam" id="PF00582"/>
    </source>
</evidence>
<protein>
    <submittedName>
        <fullName evidence="2">Universal stress protein</fullName>
    </submittedName>
</protein>
<proteinExistence type="predicted"/>
<comment type="caution">
    <text evidence="2">The sequence shown here is derived from an EMBL/GenBank/DDBJ whole genome shotgun (WGS) entry which is preliminary data.</text>
</comment>
<dbReference type="InterPro" id="IPR006016">
    <property type="entry name" value="UspA"/>
</dbReference>
<dbReference type="Proteomes" id="UP000727907">
    <property type="component" value="Unassembled WGS sequence"/>
</dbReference>
<sequence>MYKSILAISEGGPDAVLSFRLAARVAVLFDATVDAVHFSEARRGDADIALQSMPFLKTDSDTRVEARARESERAYRELIAPLAGATFSGPGLKRARLVAMGRESSLLLLGRPGGDPENIAPETVHAALYECARPVMIAPPHADHRPISSVVVAWNGSAQAARAVGYAMPFLAKAQKVTVLVAGAAPDAVGTPFLVRTLGRHGIAAAVETMDSGEVSGRARGRALLEYTKERGAGLLVMGAYGHGGLSNFLGLGGATAKVIASCPMPLLLAH</sequence>
<dbReference type="RefSeq" id="WP_216957332.1">
    <property type="nucleotide sequence ID" value="NZ_JAHOPB010000001.1"/>
</dbReference>
<dbReference type="EMBL" id="JAHOPB010000001">
    <property type="protein sequence ID" value="MBU8873064.1"/>
    <property type="molecule type" value="Genomic_DNA"/>
</dbReference>
<reference evidence="2 3" key="1">
    <citation type="submission" date="2021-06" db="EMBL/GenBank/DDBJ databases">
        <authorList>
            <person name="Lee D.H."/>
        </authorList>
    </citation>
    <scope>NUCLEOTIDE SEQUENCE [LARGE SCALE GENOMIC DNA]</scope>
    <source>
        <strain evidence="2 3">MMS21-HV4-11</strain>
    </source>
</reference>
<dbReference type="CDD" id="cd00293">
    <property type="entry name" value="USP-like"/>
    <property type="match status" value="1"/>
</dbReference>
<keyword evidence="3" id="KW-1185">Reference proteome</keyword>
<organism evidence="2 3">
    <name type="scientific">Reyranella humidisoli</name>
    <dbReference type="NCBI Taxonomy" id="2849149"/>
    <lineage>
        <taxon>Bacteria</taxon>
        <taxon>Pseudomonadati</taxon>
        <taxon>Pseudomonadota</taxon>
        <taxon>Alphaproteobacteria</taxon>
        <taxon>Hyphomicrobiales</taxon>
        <taxon>Reyranellaceae</taxon>
        <taxon>Reyranella</taxon>
    </lineage>
</organism>
<accession>A0ABS6IGU1</accession>
<evidence type="ECO:0000313" key="3">
    <source>
        <dbReference type="Proteomes" id="UP000727907"/>
    </source>
</evidence>